<keyword evidence="1" id="KW-0472">Membrane</keyword>
<sequence length="319" mass="35327">MPKPNSRAGENSRLKHFAPAPALFQLQPWRSLLALLADWGLIALAFVCAVIWPHPLIYLAAAIIIARSQLALAVIMHESAHGVLLRHQGLNDGIGQALAAGPLFISLETYRVGHLKHHVAPMRHDDPVVAVFGLGDFPMARGKLVGKLLADLCGLGYCLSAWRIARGDYREIMPKAQKSPRLKAWEVLSMLLSNGLLFGLLAASGHPWLYLGLWLLPAITLLPLMGRIRAIMEHAGLPECADQSQNARSIVRPNWQTFLCGPHAIHYHIEHHLFVRLPFYHLRTVHQQLVAQQRVPEANLYGGYIAILKDVSRPPGQDA</sequence>
<name>A0A9X2C8V9_9PSED</name>
<gene>
    <name evidence="3" type="ORF">M1B34_25040</name>
</gene>
<dbReference type="PANTHER" id="PTHR19353:SF19">
    <property type="entry name" value="DELTA(5) FATTY ACID DESATURASE C-RELATED"/>
    <property type="match status" value="1"/>
</dbReference>
<evidence type="ECO:0000259" key="2">
    <source>
        <dbReference type="Pfam" id="PF00487"/>
    </source>
</evidence>
<dbReference type="GO" id="GO:0016020">
    <property type="term" value="C:membrane"/>
    <property type="evidence" value="ECO:0007669"/>
    <property type="project" value="TreeGrafter"/>
</dbReference>
<dbReference type="RefSeq" id="WP_268266516.1">
    <property type="nucleotide sequence ID" value="NZ_JALQCW010000072.1"/>
</dbReference>
<feature type="transmembrane region" description="Helical" evidence="1">
    <location>
        <begin position="32"/>
        <end position="52"/>
    </location>
</feature>
<keyword evidence="1" id="KW-1133">Transmembrane helix</keyword>
<dbReference type="Proteomes" id="UP001155059">
    <property type="component" value="Unassembled WGS sequence"/>
</dbReference>
<dbReference type="PANTHER" id="PTHR19353">
    <property type="entry name" value="FATTY ACID DESATURASE 2"/>
    <property type="match status" value="1"/>
</dbReference>
<feature type="transmembrane region" description="Helical" evidence="1">
    <location>
        <begin position="208"/>
        <end position="225"/>
    </location>
</feature>
<reference evidence="3 4" key="2">
    <citation type="journal article" date="2023" name="Plant Pathol.">
        <title>Dismantling and reorganizing Pseudomonas marginalis sensu#lato.</title>
        <authorList>
            <person name="Sawada H."/>
            <person name="Fujikawa T."/>
            <person name="Satou M."/>
        </authorList>
    </citation>
    <scope>NUCLEOTIDE SEQUENCE [LARGE SCALE GENOMIC DNA]</scope>
    <source>
        <strain evidence="3 4">MAFF 302030</strain>
    </source>
</reference>
<dbReference type="GO" id="GO:0016717">
    <property type="term" value="F:oxidoreductase activity, acting on paired donors, with oxidation of a pair of donors resulting in the reduction of molecular oxygen to two molecules of water"/>
    <property type="evidence" value="ECO:0007669"/>
    <property type="project" value="TreeGrafter"/>
</dbReference>
<organism evidence="3 4">
    <name type="scientific">Pseudomonas morbosilactucae</name>
    <dbReference type="NCBI Taxonomy" id="2938197"/>
    <lineage>
        <taxon>Bacteria</taxon>
        <taxon>Pseudomonadati</taxon>
        <taxon>Pseudomonadota</taxon>
        <taxon>Gammaproteobacteria</taxon>
        <taxon>Pseudomonadales</taxon>
        <taxon>Pseudomonadaceae</taxon>
        <taxon>Pseudomonas</taxon>
    </lineage>
</organism>
<dbReference type="AlphaFoldDB" id="A0A9X2C8V9"/>
<feature type="domain" description="Fatty acid desaturase" evidence="2">
    <location>
        <begin position="54"/>
        <end position="291"/>
    </location>
</feature>
<dbReference type="InterPro" id="IPR012171">
    <property type="entry name" value="Fatty_acid_desaturase"/>
</dbReference>
<dbReference type="InterPro" id="IPR005804">
    <property type="entry name" value="FA_desaturase_dom"/>
</dbReference>
<comment type="caution">
    <text evidence="3">The sequence shown here is derived from an EMBL/GenBank/DDBJ whole genome shotgun (WGS) entry which is preliminary data.</text>
</comment>
<dbReference type="GO" id="GO:0008610">
    <property type="term" value="P:lipid biosynthetic process"/>
    <property type="evidence" value="ECO:0007669"/>
    <property type="project" value="UniProtKB-ARBA"/>
</dbReference>
<evidence type="ECO:0000313" key="4">
    <source>
        <dbReference type="Proteomes" id="UP001155059"/>
    </source>
</evidence>
<feature type="transmembrane region" description="Helical" evidence="1">
    <location>
        <begin position="184"/>
        <end position="202"/>
    </location>
</feature>
<reference evidence="3 4" key="1">
    <citation type="journal article" date="2022" name="Int. J. Syst. Evol. Microbiol.">
        <title>Pseudomonas aegrilactucae sp. nov. and Pseudomonas morbosilactucae sp. nov., pathogens causing bacterial rot of lettuce in Japan.</title>
        <authorList>
            <person name="Sawada H."/>
            <person name="Fujikawa T."/>
            <person name="Satou M."/>
        </authorList>
    </citation>
    <scope>NUCLEOTIDE SEQUENCE [LARGE SCALE GENOMIC DNA]</scope>
    <source>
        <strain evidence="3 4">MAFF 302030</strain>
    </source>
</reference>
<evidence type="ECO:0000256" key="1">
    <source>
        <dbReference type="SAM" id="Phobius"/>
    </source>
</evidence>
<keyword evidence="1" id="KW-0812">Transmembrane</keyword>
<accession>A0A9X2C8V9</accession>
<evidence type="ECO:0000313" key="3">
    <source>
        <dbReference type="EMBL" id="MCK9800858.1"/>
    </source>
</evidence>
<dbReference type="EMBL" id="JALQCW010000072">
    <property type="protein sequence ID" value="MCK9800858.1"/>
    <property type="molecule type" value="Genomic_DNA"/>
</dbReference>
<dbReference type="CDD" id="cd03510">
    <property type="entry name" value="Rhizobitoxine-FADS-like"/>
    <property type="match status" value="1"/>
</dbReference>
<dbReference type="Pfam" id="PF00487">
    <property type="entry name" value="FA_desaturase"/>
    <property type="match status" value="1"/>
</dbReference>
<protein>
    <submittedName>
        <fullName evidence="3">Fatty acid desaturase family protein</fullName>
    </submittedName>
</protein>
<proteinExistence type="predicted"/>